<protein>
    <recommendedName>
        <fullName evidence="4">Telomere-associated protein RIF1</fullName>
    </recommendedName>
</protein>
<feature type="region of interest" description="Disordered" evidence="1">
    <location>
        <begin position="830"/>
        <end position="927"/>
    </location>
</feature>
<reference evidence="2" key="1">
    <citation type="submission" date="2022-01" db="EMBL/GenBank/DDBJ databases">
        <authorList>
            <person name="King R."/>
        </authorList>
    </citation>
    <scope>NUCLEOTIDE SEQUENCE</scope>
</reference>
<feature type="region of interest" description="Disordered" evidence="1">
    <location>
        <begin position="1180"/>
        <end position="1219"/>
    </location>
</feature>
<feature type="compositionally biased region" description="Basic and acidic residues" evidence="1">
    <location>
        <begin position="901"/>
        <end position="911"/>
    </location>
</feature>
<feature type="compositionally biased region" description="Basic and acidic residues" evidence="1">
    <location>
        <begin position="1071"/>
        <end position="1084"/>
    </location>
</feature>
<organism evidence="2 3">
    <name type="scientific">Phyllotreta striolata</name>
    <name type="common">Striped flea beetle</name>
    <name type="synonym">Crioceris striolata</name>
    <dbReference type="NCBI Taxonomy" id="444603"/>
    <lineage>
        <taxon>Eukaryota</taxon>
        <taxon>Metazoa</taxon>
        <taxon>Ecdysozoa</taxon>
        <taxon>Arthropoda</taxon>
        <taxon>Hexapoda</taxon>
        <taxon>Insecta</taxon>
        <taxon>Pterygota</taxon>
        <taxon>Neoptera</taxon>
        <taxon>Endopterygota</taxon>
        <taxon>Coleoptera</taxon>
        <taxon>Polyphaga</taxon>
        <taxon>Cucujiformia</taxon>
        <taxon>Chrysomeloidea</taxon>
        <taxon>Chrysomelidae</taxon>
        <taxon>Galerucinae</taxon>
        <taxon>Alticini</taxon>
        <taxon>Phyllotreta</taxon>
    </lineage>
</organism>
<feature type="compositionally biased region" description="Polar residues" evidence="1">
    <location>
        <begin position="850"/>
        <end position="873"/>
    </location>
</feature>
<keyword evidence="3" id="KW-1185">Reference proteome</keyword>
<dbReference type="PANTHER" id="PTHR22928">
    <property type="entry name" value="TELOMERE-ASSOCIATED PROTEIN RIF1"/>
    <property type="match status" value="1"/>
</dbReference>
<feature type="compositionally biased region" description="Basic and acidic residues" evidence="1">
    <location>
        <begin position="1180"/>
        <end position="1192"/>
    </location>
</feature>
<feature type="compositionally biased region" description="Pro residues" evidence="1">
    <location>
        <begin position="1480"/>
        <end position="1489"/>
    </location>
</feature>
<name>A0A9N9TSB7_PHYSR</name>
<feature type="region of interest" description="Disordered" evidence="1">
    <location>
        <begin position="947"/>
        <end position="1109"/>
    </location>
</feature>
<feature type="compositionally biased region" description="Basic and acidic residues" evidence="1">
    <location>
        <begin position="957"/>
        <end position="970"/>
    </location>
</feature>
<proteinExistence type="predicted"/>
<evidence type="ECO:0000313" key="3">
    <source>
        <dbReference type="Proteomes" id="UP001153712"/>
    </source>
</evidence>
<evidence type="ECO:0008006" key="4">
    <source>
        <dbReference type="Google" id="ProtNLM"/>
    </source>
</evidence>
<sequence>MCTFIEMDDKVASEYLNGTDDEDEKESAISKQIYKVLIDAINKDKQGLVEVLLKWKICHSKRLLPIMDKICSVMTKGVLKTVLLDVINKIMSPEENLVPVRDTLIDVGLLLSASLSAADLTEKEYASFLDKMKSRYIPAMTDFQNSNYSNWHKIWMCLVKFCGKKLHQSTDLTNNLLRIVENAFRNSSNEQRLKGYDCWKEFIDNAGLDKDYLCKNKQITLLVTPLRAKFSKQESIIYKRFEVFVYLLETLQDRAVLCLKPFLEVVFGTLDNSKLGLAKSVKQITPKSIQVLIGILGHGHGDDFECVDVGVRFDRPVINETNFKNFYESLVNSVIQSCSLLNHETTKIQKDRVMQCLWKSLFNHIISSPTTDKKIYFSLIKDHLDTLLKHKENPFNQELLKIIFKTAMSFNSYDMDGVLLKQFLVIFITLDVGSLQDEFCEYILQCALNDFSEENETLVYQTVVNCLISTKMEAAIVPNYEKIWLHLMDSLTINQNLITSEIANFYECFMWPLSNLHIFQETEKKQIIVCWIKQLHKLTSNNESKKINIINDTKHRLENNPSITPNGLSLLNAMSQCETKFSSDFVTNLLTAVSSILLSKAKLSNDDEIKICHLVTQYLDPSLNCYKDRNELVVKSVSSCIKSLLSTSYGIKIIEELHQFLKNSSNALNHSFSIHLKPFLVTMHKESSKNNDPKSPQINKLLMAFNENESKRTFIVPTKRSARMVKTASDNTFKLFGKDSDDLTEVQKLSKTSKKAKTSKLSISKPLLEENSEDFVAIDTEVKLQPDKLSEHQKEVLKTRRPDIPALYEDLSQSVSQDLFNFAGKEKSASKNETCRVESKEQDVPHSIDLFSQESNDTNKIECTSTNGDTNKLFSDKRNNSVVGETNPPLSNNLNESPLDDSSKLPEHIQSSDDSNDPLVGKSPKTSREIRRLNISIVGVDEYFGHESRTRTKKLSKKAEETKSMEERKAAQKSQPPRKPGRPRKSKKLLNFLGKRKALESPVSNGSDAPISTETPPEIEQEKPVRPIINAEDTKTPIQTKKPRRRAKSCPADGVLRSIGQANGKPYNSLDNRKLNGRKSRDDASTIITNNTKSPDSSEKKKRAHRRKLENFKIDNQNVEENIKMTIRRVTSPKSSLAGTAEKTHKRKKLEDLMANISNIKDTEDVIESSQDSIVKTLDASKSRVTEEREITSQDTTLTVDSTEGESSPKPPRRPSLTESELFASRMDTMSVCETDDDATQSTCTQQSAGSIVSSSLSCTPRKLTVFLPSSPINSETPTRNNELMSSTIDISPISSKNLSLEDFGEKPEIVGLNEVASSDDKINELPAIERKPELIGNRTKDDHTLEDESKLINEQFERFMSESLAVKKLPLMNVKFGTISSPSLKTLKSAGASKQPEAYTESDILTFSREIPSPYAVPKSSILKRKMCDGADNDGYSPCPKRKRVNFSDPCLTSKKIIVDDDQQQRQAKRLFEEAPSEAAPPPPPPKGKPIYARLALCEDDARAIVKRLAGPLFLQASMDKLKEMNVKTVGDLARLSEAEVGALPLKVPVVANLLGALENHYKKTVQCKNDGKVDGAKALEGKVDDARVLESKVDDAKVLVEKVDDAKVLDSKVDDAKVLVEKVDNARVLVEKVDDAKVLVEKVDNARVLVEKVDDVRVLVEKVDDTRVLEGKVDDGRVLEEKVDDTRVLEGKVDDGRVLEGKVDDARVLEEKVDDGREPILEDSKAEEAREDPASYLDASKAFLERFLKDGIESSKADRIKTVAKYVQDCNSILIGFICSIEDSNR</sequence>
<dbReference type="Proteomes" id="UP001153712">
    <property type="component" value="Chromosome 5"/>
</dbReference>
<dbReference type="EMBL" id="OU900098">
    <property type="protein sequence ID" value="CAG9861861.1"/>
    <property type="molecule type" value="Genomic_DNA"/>
</dbReference>
<dbReference type="CDD" id="cd14267">
    <property type="entry name" value="Rif1_CTD_C-II_like"/>
    <property type="match status" value="1"/>
</dbReference>
<dbReference type="OrthoDB" id="5399929at2759"/>
<feature type="compositionally biased region" description="Polar residues" evidence="1">
    <location>
        <begin position="1193"/>
        <end position="1206"/>
    </location>
</feature>
<evidence type="ECO:0000256" key="1">
    <source>
        <dbReference type="SAM" id="MobiDB-lite"/>
    </source>
</evidence>
<accession>A0A9N9TSB7</accession>
<gene>
    <name evidence="2" type="ORF">PHYEVI_LOCUS8187</name>
</gene>
<feature type="compositionally biased region" description="Basic residues" evidence="1">
    <location>
        <begin position="979"/>
        <end position="988"/>
    </location>
</feature>
<feature type="region of interest" description="Disordered" evidence="1">
    <location>
        <begin position="1464"/>
        <end position="1490"/>
    </location>
</feature>
<dbReference type="GO" id="GO:0140445">
    <property type="term" value="C:chromosome, telomeric repeat region"/>
    <property type="evidence" value="ECO:0007669"/>
    <property type="project" value="TreeGrafter"/>
</dbReference>
<feature type="compositionally biased region" description="Polar residues" evidence="1">
    <location>
        <begin position="1002"/>
        <end position="1015"/>
    </location>
</feature>
<evidence type="ECO:0000313" key="2">
    <source>
        <dbReference type="EMBL" id="CAG9861861.1"/>
    </source>
</evidence>
<dbReference type="GO" id="GO:0000723">
    <property type="term" value="P:telomere maintenance"/>
    <property type="evidence" value="ECO:0007669"/>
    <property type="project" value="TreeGrafter"/>
</dbReference>
<dbReference type="PANTHER" id="PTHR22928:SF3">
    <property type="entry name" value="TELOMERE-ASSOCIATED PROTEIN RIF1"/>
    <property type="match status" value="1"/>
</dbReference>
<feature type="compositionally biased region" description="Low complexity" evidence="1">
    <location>
        <begin position="887"/>
        <end position="897"/>
    </location>
</feature>
<dbReference type="GO" id="GO:0005634">
    <property type="term" value="C:nucleus"/>
    <property type="evidence" value="ECO:0007669"/>
    <property type="project" value="TreeGrafter"/>
</dbReference>
<feature type="compositionally biased region" description="Basic and acidic residues" evidence="1">
    <location>
        <begin position="830"/>
        <end position="846"/>
    </location>
</feature>
<feature type="compositionally biased region" description="Polar residues" evidence="1">
    <location>
        <begin position="1086"/>
        <end position="1095"/>
    </location>
</feature>